<keyword evidence="2 5" id="KW-0812">Transmembrane</keyword>
<accession>A0A0F6W5F0</accession>
<dbReference type="RefSeq" id="WP_053234986.1">
    <property type="nucleotide sequence ID" value="NZ_CP011125.1"/>
</dbReference>
<sequence>MRSIVRITTPENVPFEHELAGVPSRAVAWAIDVVVMGVAIAVTARIAEAFGAAGGFASAVALLAVFLVQWWYGALCEWWLGGQTIGKRAVGLRVLDERGFRIGFVQAVVRNLVRVADLLPGLYLVGGVSALVDVRGRRLGDLAAGTIVVRERPRPAPSALVPPAERQPFADDPAVRLAVRRISASERDAMIALGLRRDQLPLGVRHALFARLAEHLEARLGMDRPAYLSAERFVLNLTAILVDG</sequence>
<comment type="subcellular location">
    <subcellularLocation>
        <location evidence="1">Membrane</location>
        <topology evidence="1">Multi-pass membrane protein</topology>
    </subcellularLocation>
</comment>
<evidence type="ECO:0000259" key="6">
    <source>
        <dbReference type="Pfam" id="PF06271"/>
    </source>
</evidence>
<name>A0A0F6W5F0_9BACT</name>
<evidence type="ECO:0000256" key="4">
    <source>
        <dbReference type="ARBA" id="ARBA00023136"/>
    </source>
</evidence>
<feature type="domain" description="RDD" evidence="6">
    <location>
        <begin position="20"/>
        <end position="145"/>
    </location>
</feature>
<evidence type="ECO:0000313" key="8">
    <source>
        <dbReference type="Proteomes" id="UP000034883"/>
    </source>
</evidence>
<keyword evidence="8" id="KW-1185">Reference proteome</keyword>
<protein>
    <submittedName>
        <fullName evidence="7">Integral membrane protein</fullName>
    </submittedName>
</protein>
<keyword evidence="4 5" id="KW-0472">Membrane</keyword>
<evidence type="ECO:0000256" key="5">
    <source>
        <dbReference type="SAM" id="Phobius"/>
    </source>
</evidence>
<dbReference type="PANTHER" id="PTHR38480">
    <property type="entry name" value="SLR0254 PROTEIN"/>
    <property type="match status" value="1"/>
</dbReference>
<dbReference type="Proteomes" id="UP000034883">
    <property type="component" value="Chromosome"/>
</dbReference>
<keyword evidence="3 5" id="KW-1133">Transmembrane helix</keyword>
<dbReference type="AlphaFoldDB" id="A0A0F6W5F0"/>
<reference evidence="7 8" key="1">
    <citation type="submission" date="2015-03" db="EMBL/GenBank/DDBJ databases">
        <title>Genome assembly of Sandaracinus amylolyticus DSM 53668.</title>
        <authorList>
            <person name="Sharma G."/>
            <person name="Subramanian S."/>
        </authorList>
    </citation>
    <scope>NUCLEOTIDE SEQUENCE [LARGE SCALE GENOMIC DNA]</scope>
    <source>
        <strain evidence="7 8">DSM 53668</strain>
    </source>
</reference>
<dbReference type="KEGG" id="samy:DB32_004914"/>
<dbReference type="PANTHER" id="PTHR38480:SF1">
    <property type="entry name" value="SLR0254 PROTEIN"/>
    <property type="match status" value="1"/>
</dbReference>
<dbReference type="GO" id="GO:0016020">
    <property type="term" value="C:membrane"/>
    <property type="evidence" value="ECO:0007669"/>
    <property type="project" value="UniProtKB-SubCell"/>
</dbReference>
<dbReference type="Pfam" id="PF06271">
    <property type="entry name" value="RDD"/>
    <property type="match status" value="1"/>
</dbReference>
<gene>
    <name evidence="7" type="ORF">DB32_004914</name>
</gene>
<evidence type="ECO:0000256" key="2">
    <source>
        <dbReference type="ARBA" id="ARBA00022692"/>
    </source>
</evidence>
<evidence type="ECO:0000256" key="1">
    <source>
        <dbReference type="ARBA" id="ARBA00004141"/>
    </source>
</evidence>
<dbReference type="InterPro" id="IPR010432">
    <property type="entry name" value="RDD"/>
</dbReference>
<dbReference type="STRING" id="927083.DB32_004914"/>
<organism evidence="7 8">
    <name type="scientific">Sandaracinus amylolyticus</name>
    <dbReference type="NCBI Taxonomy" id="927083"/>
    <lineage>
        <taxon>Bacteria</taxon>
        <taxon>Pseudomonadati</taxon>
        <taxon>Myxococcota</taxon>
        <taxon>Polyangia</taxon>
        <taxon>Polyangiales</taxon>
        <taxon>Sandaracinaceae</taxon>
        <taxon>Sandaracinus</taxon>
    </lineage>
</organism>
<evidence type="ECO:0000313" key="7">
    <source>
        <dbReference type="EMBL" id="AKF07765.1"/>
    </source>
</evidence>
<feature type="transmembrane region" description="Helical" evidence="5">
    <location>
        <begin position="51"/>
        <end position="72"/>
    </location>
</feature>
<evidence type="ECO:0000256" key="3">
    <source>
        <dbReference type="ARBA" id="ARBA00022989"/>
    </source>
</evidence>
<dbReference type="EMBL" id="CP011125">
    <property type="protein sequence ID" value="AKF07765.1"/>
    <property type="molecule type" value="Genomic_DNA"/>
</dbReference>
<proteinExistence type="predicted"/>